<dbReference type="AlphaFoldDB" id="A0A547PXQ3"/>
<evidence type="ECO:0000256" key="1">
    <source>
        <dbReference type="SAM" id="MobiDB-lite"/>
    </source>
</evidence>
<sequence length="142" mass="15727">MLHPDTQRRLDRLHRISRHMDRAFRIPGTGFRLGWDSILGIIPGVGDLITTLPAAYILYESHRLGAPKSVLARQGVNIAIDTLVGSIPVLGDLFDAGHKANSKNVDLLRAHLHETGRREVISAEDRRTETPQAPRSAPTDRS</sequence>
<feature type="compositionally biased region" description="Basic and acidic residues" evidence="1">
    <location>
        <begin position="118"/>
        <end position="129"/>
    </location>
</feature>
<accession>A0A547PXQ3</accession>
<evidence type="ECO:0000313" key="2">
    <source>
        <dbReference type="EMBL" id="TRD18912.1"/>
    </source>
</evidence>
<proteinExistence type="predicted"/>
<dbReference type="InterPro" id="IPR025187">
    <property type="entry name" value="DUF4112"/>
</dbReference>
<protein>
    <submittedName>
        <fullName evidence="2">DUF4112 domain-containing protein</fullName>
    </submittedName>
</protein>
<dbReference type="PANTHER" id="PTHR35519:SF2">
    <property type="entry name" value="PH DOMAIN PROTEIN"/>
    <property type="match status" value="1"/>
</dbReference>
<dbReference type="OrthoDB" id="513552at2"/>
<dbReference type="EMBL" id="VFSV01000019">
    <property type="protein sequence ID" value="TRD18912.1"/>
    <property type="molecule type" value="Genomic_DNA"/>
</dbReference>
<evidence type="ECO:0000313" key="3">
    <source>
        <dbReference type="Proteomes" id="UP000318590"/>
    </source>
</evidence>
<keyword evidence="3" id="KW-1185">Reference proteome</keyword>
<dbReference type="Pfam" id="PF13430">
    <property type="entry name" value="DUF4112"/>
    <property type="match status" value="1"/>
</dbReference>
<dbReference type="RefSeq" id="WP_142835006.1">
    <property type="nucleotide sequence ID" value="NZ_VFSV01000019.1"/>
</dbReference>
<reference evidence="2 3" key="1">
    <citation type="submission" date="2019-06" db="EMBL/GenBank/DDBJ databases">
        <title>Paenimaribius caenipelagi gen. nov., sp. nov., isolated from a tidal flat.</title>
        <authorList>
            <person name="Yoon J.-H."/>
        </authorList>
    </citation>
    <scope>NUCLEOTIDE SEQUENCE [LARGE SCALE GENOMIC DNA]</scope>
    <source>
        <strain evidence="2 3">JBTF-M29</strain>
    </source>
</reference>
<name>A0A547PXQ3_9RHOB</name>
<dbReference type="PANTHER" id="PTHR35519">
    <property type="entry name" value="MEMBRANE PROTEINS"/>
    <property type="match status" value="1"/>
</dbReference>
<dbReference type="Proteomes" id="UP000318590">
    <property type="component" value="Unassembled WGS sequence"/>
</dbReference>
<gene>
    <name evidence="2" type="ORF">FEV53_11790</name>
</gene>
<comment type="caution">
    <text evidence="2">The sequence shown here is derived from an EMBL/GenBank/DDBJ whole genome shotgun (WGS) entry which is preliminary data.</text>
</comment>
<organism evidence="2 3">
    <name type="scientific">Palleronia caenipelagi</name>
    <dbReference type="NCBI Taxonomy" id="2489174"/>
    <lineage>
        <taxon>Bacteria</taxon>
        <taxon>Pseudomonadati</taxon>
        <taxon>Pseudomonadota</taxon>
        <taxon>Alphaproteobacteria</taxon>
        <taxon>Rhodobacterales</taxon>
        <taxon>Roseobacteraceae</taxon>
        <taxon>Palleronia</taxon>
    </lineage>
</organism>
<feature type="region of interest" description="Disordered" evidence="1">
    <location>
        <begin position="118"/>
        <end position="142"/>
    </location>
</feature>